<dbReference type="Proteomes" id="UP000499080">
    <property type="component" value="Unassembled WGS sequence"/>
</dbReference>
<gene>
    <name evidence="2" type="ORF">AVEN_184184_1</name>
</gene>
<comment type="caution">
    <text evidence="2">The sequence shown here is derived from an EMBL/GenBank/DDBJ whole genome shotgun (WGS) entry which is preliminary data.</text>
</comment>
<evidence type="ECO:0000256" key="1">
    <source>
        <dbReference type="SAM" id="MobiDB-lite"/>
    </source>
</evidence>
<protein>
    <submittedName>
        <fullName evidence="2">Uncharacterized protein</fullName>
    </submittedName>
</protein>
<evidence type="ECO:0000313" key="3">
    <source>
        <dbReference type="Proteomes" id="UP000499080"/>
    </source>
</evidence>
<dbReference type="OrthoDB" id="10058710at2759"/>
<name>A0A4Y2VYB9_ARAVE</name>
<reference evidence="2 3" key="1">
    <citation type="journal article" date="2019" name="Sci. Rep.">
        <title>Orb-weaving spider Araneus ventricosus genome elucidates the spidroin gene catalogue.</title>
        <authorList>
            <person name="Kono N."/>
            <person name="Nakamura H."/>
            <person name="Ohtoshi R."/>
            <person name="Moran D.A.P."/>
            <person name="Shinohara A."/>
            <person name="Yoshida Y."/>
            <person name="Fujiwara M."/>
            <person name="Mori M."/>
            <person name="Tomita M."/>
            <person name="Arakawa K."/>
        </authorList>
    </citation>
    <scope>NUCLEOTIDE SEQUENCE [LARGE SCALE GENOMIC DNA]</scope>
</reference>
<organism evidence="2 3">
    <name type="scientific">Araneus ventricosus</name>
    <name type="common">Orbweaver spider</name>
    <name type="synonym">Epeira ventricosa</name>
    <dbReference type="NCBI Taxonomy" id="182803"/>
    <lineage>
        <taxon>Eukaryota</taxon>
        <taxon>Metazoa</taxon>
        <taxon>Ecdysozoa</taxon>
        <taxon>Arthropoda</taxon>
        <taxon>Chelicerata</taxon>
        <taxon>Arachnida</taxon>
        <taxon>Araneae</taxon>
        <taxon>Araneomorphae</taxon>
        <taxon>Entelegynae</taxon>
        <taxon>Araneoidea</taxon>
        <taxon>Araneidae</taxon>
        <taxon>Araneus</taxon>
    </lineage>
</organism>
<accession>A0A4Y2VYB9</accession>
<evidence type="ECO:0000313" key="2">
    <source>
        <dbReference type="EMBL" id="GBO29328.1"/>
    </source>
</evidence>
<sequence length="104" mass="12145">MADLQWNRVSNLEPSGPKTKTLPLGHRGLLQHNEIANYIDARYLSAHESMWRLLESHMYDRSHAVMRLPVHLPSKECVAFKDGQEEEALEATRSRQKMLESWFQ</sequence>
<dbReference type="AlphaFoldDB" id="A0A4Y2VYB9"/>
<proteinExistence type="predicted"/>
<keyword evidence="3" id="KW-1185">Reference proteome</keyword>
<dbReference type="EMBL" id="BGPR01052503">
    <property type="protein sequence ID" value="GBO29328.1"/>
    <property type="molecule type" value="Genomic_DNA"/>
</dbReference>
<feature type="region of interest" description="Disordered" evidence="1">
    <location>
        <begin position="1"/>
        <end position="24"/>
    </location>
</feature>